<keyword evidence="2" id="KW-1185">Reference proteome</keyword>
<gene>
    <name evidence="1" type="ORF">DMB68_11140</name>
</gene>
<proteinExistence type="predicted"/>
<comment type="caution">
    <text evidence="1">The sequence shown here is derived from an EMBL/GenBank/DDBJ whole genome shotgun (WGS) entry which is preliminary data.</text>
</comment>
<dbReference type="AlphaFoldDB" id="A0A2V4C1R3"/>
<sequence>MFLSCSGEEESKEDSPENAKEVFELQTLQASDIRATTVLVPSSVESSIEKSVQSRGICYNTIGNPNIKDLKVQNSENMLGIYGTLLIDLQQNTKFYAKAYAVSNSGSTYYGNEISFQTSKMTIPPTEFITYDAANITFNSAILSGVIFKNGNIRWDDLKMGFCYSATNRSPNITDSIVYANSEVTEPFRVSAKNLNSKTTYYFRPFASNFSGTEIYYGDIKTFTTTNSN</sequence>
<reference evidence="1 2" key="1">
    <citation type="submission" date="2018-05" db="EMBL/GenBank/DDBJ databases">
        <title>Flavobacterium sp. strain IMCC34758, incomplete genome.</title>
        <authorList>
            <person name="Joung Y."/>
        </authorList>
    </citation>
    <scope>NUCLEOTIDE SEQUENCE [LARGE SCALE GENOMIC DNA]</scope>
    <source>
        <strain evidence="1 2">IMCC34758</strain>
    </source>
</reference>
<dbReference type="EMBL" id="QJHL01000002">
    <property type="protein sequence ID" value="PXY45238.1"/>
    <property type="molecule type" value="Genomic_DNA"/>
</dbReference>
<protein>
    <submittedName>
        <fullName evidence="1">Uncharacterized protein</fullName>
    </submittedName>
</protein>
<organism evidence="1 2">
    <name type="scientific">Flavobacterium hydrophilum</name>
    <dbReference type="NCBI Taxonomy" id="2211445"/>
    <lineage>
        <taxon>Bacteria</taxon>
        <taxon>Pseudomonadati</taxon>
        <taxon>Bacteroidota</taxon>
        <taxon>Flavobacteriia</taxon>
        <taxon>Flavobacteriales</taxon>
        <taxon>Flavobacteriaceae</taxon>
        <taxon>Flavobacterium</taxon>
    </lineage>
</organism>
<accession>A0A2V4C1R3</accession>
<dbReference type="Proteomes" id="UP000247681">
    <property type="component" value="Unassembled WGS sequence"/>
</dbReference>
<name>A0A2V4C1R3_9FLAO</name>
<evidence type="ECO:0000313" key="1">
    <source>
        <dbReference type="EMBL" id="PXY45238.1"/>
    </source>
</evidence>
<evidence type="ECO:0000313" key="2">
    <source>
        <dbReference type="Proteomes" id="UP000247681"/>
    </source>
</evidence>